<dbReference type="RefSeq" id="WP_193537799.1">
    <property type="nucleotide sequence ID" value="NZ_JADCLJ010000022.1"/>
</dbReference>
<keyword evidence="1" id="KW-0812">Transmembrane</keyword>
<proteinExistence type="predicted"/>
<protein>
    <submittedName>
        <fullName evidence="3">Prepilin peptidase</fullName>
    </submittedName>
</protein>
<keyword evidence="4" id="KW-1185">Reference proteome</keyword>
<comment type="caution">
    <text evidence="3">The sequence shown here is derived from an EMBL/GenBank/DDBJ whole genome shotgun (WGS) entry which is preliminary data.</text>
</comment>
<reference evidence="3 4" key="1">
    <citation type="submission" date="2020-10" db="EMBL/GenBank/DDBJ databases">
        <title>Bacillus sp. HD4P25, an endophyte from a halophyte.</title>
        <authorList>
            <person name="Sun J.-Q."/>
        </authorList>
    </citation>
    <scope>NUCLEOTIDE SEQUENCE [LARGE SCALE GENOMIC DNA]</scope>
    <source>
        <strain evidence="3 4">YIM 93174</strain>
    </source>
</reference>
<evidence type="ECO:0000259" key="2">
    <source>
        <dbReference type="Pfam" id="PF01478"/>
    </source>
</evidence>
<feature type="transmembrane region" description="Helical" evidence="1">
    <location>
        <begin position="90"/>
        <end position="113"/>
    </location>
</feature>
<dbReference type="Proteomes" id="UP001516662">
    <property type="component" value="Unassembled WGS sequence"/>
</dbReference>
<keyword evidence="1" id="KW-0472">Membrane</keyword>
<evidence type="ECO:0000256" key="1">
    <source>
        <dbReference type="SAM" id="Phobius"/>
    </source>
</evidence>
<dbReference type="Pfam" id="PF01478">
    <property type="entry name" value="Peptidase_A24"/>
    <property type="match status" value="1"/>
</dbReference>
<dbReference type="Gene3D" id="1.20.120.1220">
    <property type="match status" value="1"/>
</dbReference>
<accession>A0ABR9QLH6</accession>
<keyword evidence="1" id="KW-1133">Transmembrane helix</keyword>
<sequence>MIMNSLLIVVLGICLLTDLKSRRIYNKVIFPALGVTFIIHAFSPIGTGIIFSVLGFLTGLGILIIPYMLGGMGAGDVKLLALIGAIKGSVFVFYTGIYMALIGGIIALGILFFRKGVLTRLKSILYSIVGLKNGVRIPLTLDKDALQATYPYGVAIVGGALLSLFAKGWILL</sequence>
<name>A0ABR9QLH6_9BACI</name>
<dbReference type="EMBL" id="JADCLJ010000022">
    <property type="protein sequence ID" value="MBE4909294.1"/>
    <property type="molecule type" value="Genomic_DNA"/>
</dbReference>
<feature type="transmembrane region" description="Helical" evidence="1">
    <location>
        <begin position="150"/>
        <end position="170"/>
    </location>
</feature>
<feature type="transmembrane region" description="Helical" evidence="1">
    <location>
        <begin position="45"/>
        <end position="69"/>
    </location>
</feature>
<evidence type="ECO:0000313" key="3">
    <source>
        <dbReference type="EMBL" id="MBE4909294.1"/>
    </source>
</evidence>
<evidence type="ECO:0000313" key="4">
    <source>
        <dbReference type="Proteomes" id="UP001516662"/>
    </source>
</evidence>
<gene>
    <name evidence="3" type="ORF">IMZ08_14685</name>
</gene>
<dbReference type="InterPro" id="IPR000045">
    <property type="entry name" value="Prepilin_IV_endopep_pep"/>
</dbReference>
<feature type="domain" description="Prepilin type IV endopeptidase peptidase" evidence="2">
    <location>
        <begin position="6"/>
        <end position="108"/>
    </location>
</feature>
<organism evidence="3 4">
    <name type="scientific">Litchfieldia luteola</name>
    <dbReference type="NCBI Taxonomy" id="682179"/>
    <lineage>
        <taxon>Bacteria</taxon>
        <taxon>Bacillati</taxon>
        <taxon>Bacillota</taxon>
        <taxon>Bacilli</taxon>
        <taxon>Bacillales</taxon>
        <taxon>Bacillaceae</taxon>
        <taxon>Litchfieldia</taxon>
    </lineage>
</organism>